<protein>
    <submittedName>
        <fullName evidence="1">Uncharacterized protein</fullName>
    </submittedName>
</protein>
<dbReference type="STRING" id="1618336.US94_C0035G0008"/>
<reference evidence="1 2" key="1">
    <citation type="journal article" date="2015" name="Nature">
        <title>rRNA introns, odd ribosomes, and small enigmatic genomes across a large radiation of phyla.</title>
        <authorList>
            <person name="Brown C.T."/>
            <person name="Hug L.A."/>
            <person name="Thomas B.C."/>
            <person name="Sharon I."/>
            <person name="Castelle C.J."/>
            <person name="Singh A."/>
            <person name="Wilkins M.J."/>
            <person name="Williams K.H."/>
            <person name="Banfield J.F."/>
        </authorList>
    </citation>
    <scope>NUCLEOTIDE SEQUENCE [LARGE SCALE GENOMIC DNA]</scope>
</reference>
<organism evidence="1 2">
    <name type="scientific">Berkelbacteria bacterium GW2011_GWB1_38_5</name>
    <dbReference type="NCBI Taxonomy" id="1618336"/>
    <lineage>
        <taxon>Bacteria</taxon>
        <taxon>Candidatus Berkelbacteria</taxon>
    </lineage>
</organism>
<evidence type="ECO:0000313" key="2">
    <source>
        <dbReference type="Proteomes" id="UP000034498"/>
    </source>
</evidence>
<name>A0A0G0K338_9BACT</name>
<accession>A0A0G0K338</accession>
<proteinExistence type="predicted"/>
<sequence>MNERGIDSGKPQPDIIIDLEKATPEVRERLEKRADEMMTIDSKLSRGEAIRRAGQEVIDDQMGEQEK</sequence>
<dbReference type="Proteomes" id="UP000034498">
    <property type="component" value="Unassembled WGS sequence"/>
</dbReference>
<comment type="caution">
    <text evidence="1">The sequence shown here is derived from an EMBL/GenBank/DDBJ whole genome shotgun (WGS) entry which is preliminary data.</text>
</comment>
<gene>
    <name evidence="1" type="ORF">US94_C0035G0008</name>
</gene>
<dbReference type="EMBL" id="LBUX01000035">
    <property type="protein sequence ID" value="KKQ73192.1"/>
    <property type="molecule type" value="Genomic_DNA"/>
</dbReference>
<evidence type="ECO:0000313" key="1">
    <source>
        <dbReference type="EMBL" id="KKQ73192.1"/>
    </source>
</evidence>
<dbReference type="AlphaFoldDB" id="A0A0G0K338"/>